<dbReference type="AlphaFoldDB" id="A0A0K2VG61"/>
<organism evidence="1">
    <name type="scientific">Lepeophtheirus salmonis</name>
    <name type="common">Salmon louse</name>
    <name type="synonym">Caligus salmonis</name>
    <dbReference type="NCBI Taxonomy" id="72036"/>
    <lineage>
        <taxon>Eukaryota</taxon>
        <taxon>Metazoa</taxon>
        <taxon>Ecdysozoa</taxon>
        <taxon>Arthropoda</taxon>
        <taxon>Crustacea</taxon>
        <taxon>Multicrustacea</taxon>
        <taxon>Hexanauplia</taxon>
        <taxon>Copepoda</taxon>
        <taxon>Siphonostomatoida</taxon>
        <taxon>Caligidae</taxon>
        <taxon>Lepeophtheirus</taxon>
    </lineage>
</organism>
<name>A0A0K2VG61_LEPSM</name>
<protein>
    <submittedName>
        <fullName evidence="1">Uncharacterized protein</fullName>
    </submittedName>
</protein>
<reference evidence="1" key="1">
    <citation type="submission" date="2014-05" db="EMBL/GenBank/DDBJ databases">
        <authorList>
            <person name="Chronopoulou M."/>
        </authorList>
    </citation>
    <scope>NUCLEOTIDE SEQUENCE</scope>
    <source>
        <tissue evidence="1">Whole organism</tissue>
    </source>
</reference>
<evidence type="ECO:0000313" key="1">
    <source>
        <dbReference type="EMBL" id="CDW49449.1"/>
    </source>
</evidence>
<dbReference type="EMBL" id="HACA01032088">
    <property type="protein sequence ID" value="CDW49449.1"/>
    <property type="molecule type" value="Transcribed_RNA"/>
</dbReference>
<proteinExistence type="predicted"/>
<accession>A0A0K2VG61</accession>
<sequence>MNTNNKRIKTFKYLYSK</sequence>